<protein>
    <submittedName>
        <fullName evidence="2">Nucleoside-diphosphate-sugar epimerase</fullName>
    </submittedName>
</protein>
<name>A0A1G7EJM1_9BACL</name>
<dbReference type="EMBL" id="FNBG01000001">
    <property type="protein sequence ID" value="SDE63606.1"/>
    <property type="molecule type" value="Genomic_DNA"/>
</dbReference>
<accession>A0A1G7EJM1</accession>
<reference evidence="2 3" key="1">
    <citation type="submission" date="2016-10" db="EMBL/GenBank/DDBJ databases">
        <authorList>
            <person name="de Groot N.N."/>
        </authorList>
    </citation>
    <scope>NUCLEOTIDE SEQUENCE [LARGE SCALE GENOMIC DNA]</scope>
    <source>
        <strain evidence="2 3">DSM 28129</strain>
    </source>
</reference>
<dbReference type="SUPFAM" id="SSF51735">
    <property type="entry name" value="NAD(P)-binding Rossmann-fold domains"/>
    <property type="match status" value="1"/>
</dbReference>
<dbReference type="STRING" id="670482.SAMN04488542_101229"/>
<keyword evidence="3" id="KW-1185">Reference proteome</keyword>
<dbReference type="AlphaFoldDB" id="A0A1G7EJM1"/>
<dbReference type="Pfam" id="PF01370">
    <property type="entry name" value="Epimerase"/>
    <property type="match status" value="1"/>
</dbReference>
<dbReference type="Proteomes" id="UP000198972">
    <property type="component" value="Unassembled WGS sequence"/>
</dbReference>
<gene>
    <name evidence="2" type="ORF">SAMN04488542_101229</name>
</gene>
<organism evidence="2 3">
    <name type="scientific">Fontibacillus panacisegetis</name>
    <dbReference type="NCBI Taxonomy" id="670482"/>
    <lineage>
        <taxon>Bacteria</taxon>
        <taxon>Bacillati</taxon>
        <taxon>Bacillota</taxon>
        <taxon>Bacilli</taxon>
        <taxon>Bacillales</taxon>
        <taxon>Paenibacillaceae</taxon>
        <taxon>Fontibacillus</taxon>
    </lineage>
</organism>
<dbReference type="RefSeq" id="WP_091226004.1">
    <property type="nucleotide sequence ID" value="NZ_FNBG01000001.1"/>
</dbReference>
<proteinExistence type="predicted"/>
<sequence>MRTVSELEDRLSGPSDRLVSDLSALDGDILILGVGGKMGPSLAKLAKRGVVAAGKNARIIGVSRFSSGHLQKELEKAGIETVSADLLDEKALDGLPEAQNIIYMAGNKFGTTGKEYFTWAMNAYLPGRVAERYSHSRIVSFSSGNIYPLTPIELGGASEETAPAPIGEYAQSCLGRERIFEYFSRKNNTPILNFRLNYAIDMRYGILLEIASAVKEGRPIDLNMGLVNVIWQGDANEMAIRSLGLCGTPAVTLNVTGPETVSVRWLAERFGEAFGTRPQFTGTEQPTALLNNASTSHQLLGYPNVSLRQMMEWTISWVEAGGDTLGKPTHFQQREGVF</sequence>
<evidence type="ECO:0000259" key="1">
    <source>
        <dbReference type="Pfam" id="PF01370"/>
    </source>
</evidence>
<evidence type="ECO:0000313" key="3">
    <source>
        <dbReference type="Proteomes" id="UP000198972"/>
    </source>
</evidence>
<dbReference type="OrthoDB" id="9785845at2"/>
<dbReference type="InterPro" id="IPR036291">
    <property type="entry name" value="NAD(P)-bd_dom_sf"/>
</dbReference>
<dbReference type="InterPro" id="IPR001509">
    <property type="entry name" value="Epimerase_deHydtase"/>
</dbReference>
<dbReference type="Gene3D" id="3.40.50.720">
    <property type="entry name" value="NAD(P)-binding Rossmann-like Domain"/>
    <property type="match status" value="1"/>
</dbReference>
<evidence type="ECO:0000313" key="2">
    <source>
        <dbReference type="EMBL" id="SDE63606.1"/>
    </source>
</evidence>
<feature type="domain" description="NAD-dependent epimerase/dehydratase" evidence="1">
    <location>
        <begin position="29"/>
        <end position="196"/>
    </location>
</feature>